<feature type="transmembrane region" description="Helical" evidence="7">
    <location>
        <begin position="285"/>
        <end position="313"/>
    </location>
</feature>
<evidence type="ECO:0000256" key="7">
    <source>
        <dbReference type="SAM" id="Phobius"/>
    </source>
</evidence>
<gene>
    <name evidence="10" type="ORF">NG824_18205</name>
</gene>
<feature type="transmembrane region" description="Helical" evidence="7">
    <location>
        <begin position="20"/>
        <end position="39"/>
    </location>
</feature>
<protein>
    <submittedName>
        <fullName evidence="10">ABC transporter permease</fullName>
    </submittedName>
</protein>
<evidence type="ECO:0000256" key="5">
    <source>
        <dbReference type="ARBA" id="ARBA00023136"/>
    </source>
</evidence>
<evidence type="ECO:0000259" key="9">
    <source>
        <dbReference type="Pfam" id="PF12704"/>
    </source>
</evidence>
<keyword evidence="3 7" id="KW-0812">Transmembrane</keyword>
<feature type="domain" description="ABC3 transporter permease C-terminal" evidence="8">
    <location>
        <begin position="293"/>
        <end position="404"/>
    </location>
</feature>
<dbReference type="InterPro" id="IPR050250">
    <property type="entry name" value="Macrolide_Exporter_MacB"/>
</dbReference>
<organism evidence="10 11">
    <name type="scientific">Xanthomonas sacchari</name>
    <dbReference type="NCBI Taxonomy" id="56458"/>
    <lineage>
        <taxon>Bacteria</taxon>
        <taxon>Pseudomonadati</taxon>
        <taxon>Pseudomonadota</taxon>
        <taxon>Gammaproteobacteria</taxon>
        <taxon>Lysobacterales</taxon>
        <taxon>Lysobacteraceae</taxon>
        <taxon>Xanthomonas</taxon>
    </lineage>
</organism>
<evidence type="ECO:0000256" key="6">
    <source>
        <dbReference type="ARBA" id="ARBA00038076"/>
    </source>
</evidence>
<keyword evidence="4 7" id="KW-1133">Transmembrane helix</keyword>
<dbReference type="GO" id="GO:0005886">
    <property type="term" value="C:plasma membrane"/>
    <property type="evidence" value="ECO:0007669"/>
    <property type="project" value="UniProtKB-SubCell"/>
</dbReference>
<dbReference type="Pfam" id="PF02687">
    <property type="entry name" value="FtsX"/>
    <property type="match status" value="1"/>
</dbReference>
<evidence type="ECO:0000256" key="1">
    <source>
        <dbReference type="ARBA" id="ARBA00004651"/>
    </source>
</evidence>
<sequence>MPLRPYLSPLLRHPLMPLLVIVQTVLACAILTNVLFLLWQKLAPMLVPDGIARDEVILVDQVINGQGGWKAPQIRAGTDTLRRIPGVTAVSPTIGLPMSSSMVMVGRVAGPAATERVSLLVGDDLIDALGLDLVAGRNFSADEMRVGDLPAATASDRTTAVILTQALAQRLFGSRPALGGVLTNGQANATKRFVVVGIVRHLLRYQLDALDDGKAEYTMLTAGTVTGTPILTYAVRTAPERRAAVMAEIPQRLQQLFGDALLRGITIRANDYESQRNERLQPRRAAVWLFGTASAVVTLITLIGIASLSGFWIQQRTRQIGIRRALGASRGQILRHFLLENLVVIGSGVVLGMPLAYIANLWLMQHYELPRLPAACLPIGLLAVLLLGQCAVLSPARRAAAIPPATATRSA</sequence>
<feature type="transmembrane region" description="Helical" evidence="7">
    <location>
        <begin position="375"/>
        <end position="394"/>
    </location>
</feature>
<dbReference type="InterPro" id="IPR003838">
    <property type="entry name" value="ABC3_permease_C"/>
</dbReference>
<feature type="domain" description="MacB-like periplasmic core" evidence="9">
    <location>
        <begin position="65"/>
        <end position="250"/>
    </location>
</feature>
<evidence type="ECO:0000256" key="4">
    <source>
        <dbReference type="ARBA" id="ARBA00022989"/>
    </source>
</evidence>
<dbReference type="EMBL" id="CP099534">
    <property type="protein sequence ID" value="UYK88383.1"/>
    <property type="molecule type" value="Genomic_DNA"/>
</dbReference>
<evidence type="ECO:0000259" key="8">
    <source>
        <dbReference type="Pfam" id="PF02687"/>
    </source>
</evidence>
<evidence type="ECO:0000256" key="3">
    <source>
        <dbReference type="ARBA" id="ARBA00022692"/>
    </source>
</evidence>
<evidence type="ECO:0000256" key="2">
    <source>
        <dbReference type="ARBA" id="ARBA00022475"/>
    </source>
</evidence>
<evidence type="ECO:0000313" key="11">
    <source>
        <dbReference type="Proteomes" id="UP001164392"/>
    </source>
</evidence>
<dbReference type="Proteomes" id="UP001164392">
    <property type="component" value="Chromosome"/>
</dbReference>
<comment type="subcellular location">
    <subcellularLocation>
        <location evidence="1">Cell membrane</location>
        <topology evidence="1">Multi-pass membrane protein</topology>
    </subcellularLocation>
</comment>
<dbReference type="InterPro" id="IPR025857">
    <property type="entry name" value="MacB_PCD"/>
</dbReference>
<dbReference type="AlphaFoldDB" id="A0AA46STQ9"/>
<dbReference type="Pfam" id="PF12704">
    <property type="entry name" value="MacB_PCD"/>
    <property type="match status" value="1"/>
</dbReference>
<dbReference type="PANTHER" id="PTHR30572">
    <property type="entry name" value="MEMBRANE COMPONENT OF TRANSPORTER-RELATED"/>
    <property type="match status" value="1"/>
</dbReference>
<dbReference type="GO" id="GO:0022857">
    <property type="term" value="F:transmembrane transporter activity"/>
    <property type="evidence" value="ECO:0007669"/>
    <property type="project" value="TreeGrafter"/>
</dbReference>
<comment type="similarity">
    <text evidence="6">Belongs to the ABC-4 integral membrane protein family.</text>
</comment>
<evidence type="ECO:0000313" key="10">
    <source>
        <dbReference type="EMBL" id="UYK88383.1"/>
    </source>
</evidence>
<keyword evidence="2" id="KW-1003">Cell membrane</keyword>
<keyword evidence="5 7" id="KW-0472">Membrane</keyword>
<dbReference type="RefSeq" id="WP_267092926.1">
    <property type="nucleotide sequence ID" value="NZ_CP099532.1"/>
</dbReference>
<dbReference type="PROSITE" id="PS51257">
    <property type="entry name" value="PROKAR_LIPOPROTEIN"/>
    <property type="match status" value="1"/>
</dbReference>
<proteinExistence type="inferred from homology"/>
<feature type="transmembrane region" description="Helical" evidence="7">
    <location>
        <begin position="342"/>
        <end position="363"/>
    </location>
</feature>
<reference evidence="10" key="1">
    <citation type="submission" date="2022-06" db="EMBL/GenBank/DDBJ databases">
        <title>Dynamics of rice microbiomes reveals core vertical transmitted seed endophytes.</title>
        <authorList>
            <person name="Liao K."/>
            <person name="Zhang X."/>
        </authorList>
    </citation>
    <scope>NUCLEOTIDE SEQUENCE</scope>
    <source>
        <strain evidence="10">JR3-14</strain>
    </source>
</reference>
<name>A0AA46STQ9_9XANT</name>
<accession>A0AA46STQ9</accession>
<dbReference type="PANTHER" id="PTHR30572:SF4">
    <property type="entry name" value="ABC TRANSPORTER PERMEASE YTRF"/>
    <property type="match status" value="1"/>
</dbReference>